<proteinExistence type="predicted"/>
<name>A0A645DP40_9ZZZZ</name>
<protein>
    <submittedName>
        <fullName evidence="1">Uncharacterized protein</fullName>
    </submittedName>
</protein>
<organism evidence="1">
    <name type="scientific">bioreactor metagenome</name>
    <dbReference type="NCBI Taxonomy" id="1076179"/>
    <lineage>
        <taxon>unclassified sequences</taxon>
        <taxon>metagenomes</taxon>
        <taxon>ecological metagenomes</taxon>
    </lineage>
</organism>
<reference evidence="1" key="1">
    <citation type="submission" date="2019-08" db="EMBL/GenBank/DDBJ databases">
        <authorList>
            <person name="Kucharzyk K."/>
            <person name="Murdoch R.W."/>
            <person name="Higgins S."/>
            <person name="Loffler F."/>
        </authorList>
    </citation>
    <scope>NUCLEOTIDE SEQUENCE</scope>
</reference>
<dbReference type="AlphaFoldDB" id="A0A645DP40"/>
<accession>A0A645DP40</accession>
<evidence type="ECO:0000313" key="1">
    <source>
        <dbReference type="EMBL" id="MPM91056.1"/>
    </source>
</evidence>
<comment type="caution">
    <text evidence="1">The sequence shown here is derived from an EMBL/GenBank/DDBJ whole genome shotgun (WGS) entry which is preliminary data.</text>
</comment>
<sequence length="102" mass="11264">MAAGKPILATLAAISQLNRNFSLRFTVILFPGIKTKLKAMILPTKRENAVATAAPVTPILGKNKMPLIKRKFPTKLMMFTAMLLYIGDFVSPAPRTMEFTLI</sequence>
<dbReference type="EMBL" id="VSSQ01038170">
    <property type="protein sequence ID" value="MPM91056.1"/>
    <property type="molecule type" value="Genomic_DNA"/>
</dbReference>
<gene>
    <name evidence="1" type="ORF">SDC9_138181</name>
</gene>